<evidence type="ECO:0000313" key="4">
    <source>
        <dbReference type="Proteomes" id="UP000307507"/>
    </source>
</evidence>
<feature type="signal peptide" evidence="2">
    <location>
        <begin position="1"/>
        <end position="19"/>
    </location>
</feature>
<proteinExistence type="predicted"/>
<dbReference type="Proteomes" id="UP000307507">
    <property type="component" value="Unassembled WGS sequence"/>
</dbReference>
<gene>
    <name evidence="3" type="ORF">E6C50_06685</name>
</gene>
<dbReference type="OrthoDB" id="5491447at2"/>
<dbReference type="EMBL" id="SSNZ01000002">
    <property type="protein sequence ID" value="THF51443.1"/>
    <property type="molecule type" value="Genomic_DNA"/>
</dbReference>
<evidence type="ECO:0000256" key="1">
    <source>
        <dbReference type="SAM" id="Phobius"/>
    </source>
</evidence>
<keyword evidence="4" id="KW-1185">Reference proteome</keyword>
<organism evidence="3 4">
    <name type="scientific">Flavobacterium supellecticarium</name>
    <dbReference type="NCBI Taxonomy" id="2565924"/>
    <lineage>
        <taxon>Bacteria</taxon>
        <taxon>Pseudomonadati</taxon>
        <taxon>Bacteroidota</taxon>
        <taxon>Flavobacteriia</taxon>
        <taxon>Flavobacteriales</taxon>
        <taxon>Flavobacteriaceae</taxon>
        <taxon>Flavobacterium</taxon>
    </lineage>
</organism>
<name>A0A4S3ZZL7_9FLAO</name>
<keyword evidence="2" id="KW-0732">Signal</keyword>
<keyword evidence="1" id="KW-1133">Transmembrane helix</keyword>
<feature type="chain" id="PRO_5020877179" evidence="2">
    <location>
        <begin position="20"/>
        <end position="252"/>
    </location>
</feature>
<evidence type="ECO:0000313" key="3">
    <source>
        <dbReference type="EMBL" id="THF51443.1"/>
    </source>
</evidence>
<sequence>MNKFLLYIILFFSSFTTFSQVVELEDPPAVAQKNLDVQKWSDTTAIQPLPFQSNFKENYSGTDFQYETVAPDTSAWNNFKAWLQYWLGRIFSFGLDGANPTALEIVLKVIAILIVLFVVYMIVKTILNKEGNWIFGKSSQKKIATSDAIDEDIHSINFEKAIRDSKNNNDYRLAIRYYYLWLLKRLSDKSLIEWDIEKTNSDYLYEISNPKLRHDFAYLSYIYDYSWYGEFELNETAFIQSEKTFLNTFNSL</sequence>
<feature type="transmembrane region" description="Helical" evidence="1">
    <location>
        <begin position="105"/>
        <end position="123"/>
    </location>
</feature>
<comment type="caution">
    <text evidence="3">The sequence shown here is derived from an EMBL/GenBank/DDBJ whole genome shotgun (WGS) entry which is preliminary data.</text>
</comment>
<keyword evidence="1" id="KW-0472">Membrane</keyword>
<evidence type="ECO:0000256" key="2">
    <source>
        <dbReference type="SAM" id="SignalP"/>
    </source>
</evidence>
<protein>
    <submittedName>
        <fullName evidence="3">DUF4129 domain-containing protein</fullName>
    </submittedName>
</protein>
<keyword evidence="1" id="KW-0812">Transmembrane</keyword>
<dbReference type="RefSeq" id="WP_136402427.1">
    <property type="nucleotide sequence ID" value="NZ_SSNZ01000002.1"/>
</dbReference>
<dbReference type="AlphaFoldDB" id="A0A4S3ZZL7"/>
<accession>A0A4S3ZZL7</accession>
<reference evidence="3 4" key="1">
    <citation type="submission" date="2019-04" db="EMBL/GenBank/DDBJ databases">
        <title>Flavobacterium sp. nov. isolated from construction timber.</title>
        <authorList>
            <person name="Lin S.-Y."/>
            <person name="Chang C.-T."/>
            <person name="Young C.-C."/>
        </authorList>
    </citation>
    <scope>NUCLEOTIDE SEQUENCE [LARGE SCALE GENOMIC DNA]</scope>
    <source>
        <strain evidence="3 4">CC-CTC003</strain>
    </source>
</reference>